<gene>
    <name evidence="1" type="ORF">IM811_013725</name>
</gene>
<dbReference type="EMBL" id="JADCTT010000005">
    <property type="protein sequence ID" value="KAF9751931.1"/>
    <property type="molecule type" value="Genomic_DNA"/>
</dbReference>
<accession>A0A8H7NA04</accession>
<dbReference type="AlphaFoldDB" id="A0A8H7NA04"/>
<organism evidence="1 2">
    <name type="scientific">Bionectria ochroleuca</name>
    <name type="common">Gliocladium roseum</name>
    <dbReference type="NCBI Taxonomy" id="29856"/>
    <lineage>
        <taxon>Eukaryota</taxon>
        <taxon>Fungi</taxon>
        <taxon>Dikarya</taxon>
        <taxon>Ascomycota</taxon>
        <taxon>Pezizomycotina</taxon>
        <taxon>Sordariomycetes</taxon>
        <taxon>Hypocreomycetidae</taxon>
        <taxon>Hypocreales</taxon>
        <taxon>Bionectriaceae</taxon>
        <taxon>Clonostachys</taxon>
    </lineage>
</organism>
<evidence type="ECO:0000313" key="1">
    <source>
        <dbReference type="EMBL" id="KAF9751931.1"/>
    </source>
</evidence>
<protein>
    <submittedName>
        <fullName evidence="1">Uncharacterized protein</fullName>
    </submittedName>
</protein>
<reference evidence="1" key="1">
    <citation type="submission" date="2020-10" db="EMBL/GenBank/DDBJ databases">
        <title>High-Quality Genome Resource of Clonostachys rosea strain S41 by Oxford Nanopore Long-Read Sequencing.</title>
        <authorList>
            <person name="Wang H."/>
        </authorList>
    </citation>
    <scope>NUCLEOTIDE SEQUENCE</scope>
    <source>
        <strain evidence="1">S41</strain>
    </source>
</reference>
<sequence>MASADKNEDLRGLASIYELDQWIFIHNLVLGSEPNAMYRTTTMSHWVMVAVGLVSMIAPTAQSGSTSVPTSISLPVRFPLNVSGVAASVVAIESGQTTVSFECHPSVTAEVCSPDVDRRIMLGPLAPDEPNALGAYL</sequence>
<comment type="caution">
    <text evidence="1">The sequence shown here is derived from an EMBL/GenBank/DDBJ whole genome shotgun (WGS) entry which is preliminary data.</text>
</comment>
<proteinExistence type="predicted"/>
<dbReference type="Proteomes" id="UP000616885">
    <property type="component" value="Unassembled WGS sequence"/>
</dbReference>
<evidence type="ECO:0000313" key="2">
    <source>
        <dbReference type="Proteomes" id="UP000616885"/>
    </source>
</evidence>
<name>A0A8H7NA04_BIOOC</name>